<reference evidence="1 2" key="1">
    <citation type="submission" date="2024-08" db="EMBL/GenBank/DDBJ databases">
        <title>Whole-genome sequencing of halo(alkali)philic microorganisms from hypersaline lakes.</title>
        <authorList>
            <person name="Sorokin D.Y."/>
            <person name="Merkel A.Y."/>
            <person name="Messina E."/>
            <person name="Yakimov M."/>
        </authorList>
    </citation>
    <scope>NUCLEOTIDE SEQUENCE [LARGE SCALE GENOMIC DNA]</scope>
    <source>
        <strain evidence="1 2">AB-hyl4</strain>
    </source>
</reference>
<comment type="caution">
    <text evidence="1">The sequence shown here is derived from an EMBL/GenBank/DDBJ whole genome shotgun (WGS) entry which is preliminary data.</text>
</comment>
<evidence type="ECO:0000313" key="1">
    <source>
        <dbReference type="EMBL" id="MFA9477612.1"/>
    </source>
</evidence>
<organism evidence="1 2">
    <name type="scientific">Natronomicrosphaera hydrolytica</name>
    <dbReference type="NCBI Taxonomy" id="3242702"/>
    <lineage>
        <taxon>Bacteria</taxon>
        <taxon>Pseudomonadati</taxon>
        <taxon>Planctomycetota</taxon>
        <taxon>Phycisphaerae</taxon>
        <taxon>Phycisphaerales</taxon>
        <taxon>Phycisphaeraceae</taxon>
        <taxon>Natronomicrosphaera</taxon>
    </lineage>
</organism>
<keyword evidence="2" id="KW-1185">Reference proteome</keyword>
<name>A0ABV4U446_9BACT</name>
<proteinExistence type="predicted"/>
<sequence>MSLMILRVGPFLYRVRFVDGYIDHEGEPCLGLCDNDAHELLVSTTVNEAQQIQVICLEYMEMCCRFVQ</sequence>
<dbReference type="EMBL" id="JBGUBD010000003">
    <property type="protein sequence ID" value="MFA9477612.1"/>
    <property type="molecule type" value="Genomic_DNA"/>
</dbReference>
<evidence type="ECO:0000313" key="2">
    <source>
        <dbReference type="Proteomes" id="UP001575105"/>
    </source>
</evidence>
<protein>
    <submittedName>
        <fullName evidence="1">Uncharacterized protein</fullName>
    </submittedName>
</protein>
<dbReference type="RefSeq" id="WP_425344541.1">
    <property type="nucleotide sequence ID" value="NZ_JBGUBD010000003.1"/>
</dbReference>
<gene>
    <name evidence="1" type="ORF">ACERK3_04815</name>
</gene>
<dbReference type="Proteomes" id="UP001575105">
    <property type="component" value="Unassembled WGS sequence"/>
</dbReference>
<accession>A0ABV4U446</accession>